<gene>
    <name evidence="8" type="ORF">LXN57_14725</name>
</gene>
<feature type="domain" description="HTH lysR-type" evidence="7">
    <location>
        <begin position="1"/>
        <end position="59"/>
    </location>
</feature>
<keyword evidence="9" id="KW-1185">Reference proteome</keyword>
<evidence type="ECO:0000259" key="7">
    <source>
        <dbReference type="PROSITE" id="PS50931"/>
    </source>
</evidence>
<keyword evidence="6" id="KW-0732">Signal</keyword>
<dbReference type="PROSITE" id="PS51257">
    <property type="entry name" value="PROKAR_LIPOPROTEIN"/>
    <property type="match status" value="1"/>
</dbReference>
<name>A0ABT0XYG3_9ACTN</name>
<dbReference type="InterPro" id="IPR005119">
    <property type="entry name" value="LysR_subst-bd"/>
</dbReference>
<dbReference type="InterPro" id="IPR036390">
    <property type="entry name" value="WH_DNA-bd_sf"/>
</dbReference>
<accession>A0ABT0XYG3</accession>
<evidence type="ECO:0000256" key="4">
    <source>
        <dbReference type="ARBA" id="ARBA00023163"/>
    </source>
</evidence>
<evidence type="ECO:0000256" key="6">
    <source>
        <dbReference type="SAM" id="SignalP"/>
    </source>
</evidence>
<evidence type="ECO:0000256" key="1">
    <source>
        <dbReference type="ARBA" id="ARBA00009437"/>
    </source>
</evidence>
<dbReference type="EMBL" id="JAMQOL010000017">
    <property type="protein sequence ID" value="MCM4078823.1"/>
    <property type="molecule type" value="Genomic_DNA"/>
</dbReference>
<comment type="caution">
    <text evidence="8">The sequence shown here is derived from an EMBL/GenBank/DDBJ whole genome shotgun (WGS) entry which is preliminary data.</text>
</comment>
<dbReference type="Proteomes" id="UP001523216">
    <property type="component" value="Unassembled WGS sequence"/>
</dbReference>
<dbReference type="Gene3D" id="1.10.10.10">
    <property type="entry name" value="Winged helix-like DNA-binding domain superfamily/Winged helix DNA-binding domain"/>
    <property type="match status" value="1"/>
</dbReference>
<dbReference type="InterPro" id="IPR036388">
    <property type="entry name" value="WH-like_DNA-bd_sf"/>
</dbReference>
<dbReference type="SUPFAM" id="SSF46785">
    <property type="entry name" value="Winged helix' DNA-binding domain"/>
    <property type="match status" value="1"/>
</dbReference>
<proteinExistence type="inferred from homology"/>
<dbReference type="SUPFAM" id="SSF53850">
    <property type="entry name" value="Periplasmic binding protein-like II"/>
    <property type="match status" value="1"/>
</dbReference>
<feature type="chain" id="PRO_5047018133" evidence="6">
    <location>
        <begin position="25"/>
        <end position="312"/>
    </location>
</feature>
<protein>
    <submittedName>
        <fullName evidence="8">LysR substrate-binding domain-containing protein</fullName>
    </submittedName>
</protein>
<evidence type="ECO:0000256" key="2">
    <source>
        <dbReference type="ARBA" id="ARBA00023015"/>
    </source>
</evidence>
<dbReference type="PANTHER" id="PTHR30346:SF29">
    <property type="entry name" value="LYSR SUBSTRATE-BINDING"/>
    <property type="match status" value="1"/>
</dbReference>
<dbReference type="Pfam" id="PF03466">
    <property type="entry name" value="LysR_substrate"/>
    <property type="match status" value="1"/>
</dbReference>
<feature type="signal peptide" evidence="6">
    <location>
        <begin position="1"/>
        <end position="24"/>
    </location>
</feature>
<dbReference type="Gene3D" id="3.40.190.10">
    <property type="entry name" value="Periplasmic binding protein-like II"/>
    <property type="match status" value="2"/>
</dbReference>
<dbReference type="PROSITE" id="PS50931">
    <property type="entry name" value="HTH_LYSR"/>
    <property type="match status" value="1"/>
</dbReference>
<evidence type="ECO:0000313" key="9">
    <source>
        <dbReference type="Proteomes" id="UP001523216"/>
    </source>
</evidence>
<keyword evidence="3" id="KW-0238">DNA-binding</keyword>
<dbReference type="InterPro" id="IPR000847">
    <property type="entry name" value="LysR_HTH_N"/>
</dbReference>
<evidence type="ECO:0000313" key="8">
    <source>
        <dbReference type="EMBL" id="MCM4078823.1"/>
    </source>
</evidence>
<dbReference type="Pfam" id="PF00126">
    <property type="entry name" value="HTH_1"/>
    <property type="match status" value="1"/>
</dbReference>
<keyword evidence="2" id="KW-0805">Transcription regulation</keyword>
<comment type="similarity">
    <text evidence="1">Belongs to the LysR transcriptional regulatory family.</text>
</comment>
<keyword evidence="4" id="KW-0804">Transcription</keyword>
<organism evidence="8 9">
    <name type="scientific">Paractinoplanes hotanensis</name>
    <dbReference type="NCBI Taxonomy" id="2906497"/>
    <lineage>
        <taxon>Bacteria</taxon>
        <taxon>Bacillati</taxon>
        <taxon>Actinomycetota</taxon>
        <taxon>Actinomycetes</taxon>
        <taxon>Micromonosporales</taxon>
        <taxon>Micromonosporaceae</taxon>
        <taxon>Paractinoplanes</taxon>
    </lineage>
</organism>
<reference evidence="8 9" key="1">
    <citation type="submission" date="2022-06" db="EMBL/GenBank/DDBJ databases">
        <title>Actinoplanes abujensis sp. nov., isolated from Nigerian arid soil.</title>
        <authorList>
            <person name="Ding P."/>
        </authorList>
    </citation>
    <scope>NUCLEOTIDE SEQUENCE [LARGE SCALE GENOMIC DNA]</scope>
    <source>
        <strain evidence="9">TRM88002</strain>
    </source>
</reference>
<sequence>MLATRRLHLLVAVAESGSIAGAAAAVGCSAAAASQQLAVLEGDLGVPLLERAARSVRLTHAGEVLVERARVILADLQAAEQAVLASGTVGHGRLRLAAFATATTRIVAPALGAIRRRHPELRLIFTELEPEASLPALRLGTIDAAITHQYAPLPASDLRGLTQSPLFADPMVLAVPPRLRPAGDGPVRLADFADGEWIASRAESGFQAVTESVTRAAGFEARISHRADSSQAVLALVAADLGVALILRSAVTSHGGIALLDIAGPPKITRQVHLTSRTGDLNPAVKELHRELTRRARGAPGRSESNDTLTTR</sequence>
<dbReference type="RefSeq" id="WP_251798700.1">
    <property type="nucleotide sequence ID" value="NZ_JAMQOL010000017.1"/>
</dbReference>
<evidence type="ECO:0000256" key="5">
    <source>
        <dbReference type="SAM" id="MobiDB-lite"/>
    </source>
</evidence>
<dbReference type="PANTHER" id="PTHR30346">
    <property type="entry name" value="TRANSCRIPTIONAL DUAL REGULATOR HCAR-RELATED"/>
    <property type="match status" value="1"/>
</dbReference>
<evidence type="ECO:0000256" key="3">
    <source>
        <dbReference type="ARBA" id="ARBA00023125"/>
    </source>
</evidence>
<feature type="region of interest" description="Disordered" evidence="5">
    <location>
        <begin position="291"/>
        <end position="312"/>
    </location>
</feature>